<dbReference type="Gene3D" id="1.10.1900.20">
    <property type="entry name" value="Ribosomal protein L20"/>
    <property type="match status" value="1"/>
</dbReference>
<dbReference type="EMBL" id="MEYI01000043">
    <property type="protein sequence ID" value="OGD23372.1"/>
    <property type="molecule type" value="Genomic_DNA"/>
</dbReference>
<evidence type="ECO:0000313" key="5">
    <source>
        <dbReference type="EMBL" id="OGD23372.1"/>
    </source>
</evidence>
<evidence type="ECO:0000256" key="4">
    <source>
        <dbReference type="RuleBase" id="RU000560"/>
    </source>
</evidence>
<organism evidence="5 6">
    <name type="scientific">Candidatus Azambacteria bacterium RBG_16_47_10</name>
    <dbReference type="NCBI Taxonomy" id="1797292"/>
    <lineage>
        <taxon>Bacteria</taxon>
        <taxon>Candidatus Azamiibacteriota</taxon>
    </lineage>
</organism>
<dbReference type="FunFam" id="1.10.1900.20:FF:000001">
    <property type="entry name" value="50S ribosomal protein L20"/>
    <property type="match status" value="1"/>
</dbReference>
<reference evidence="5 6" key="1">
    <citation type="journal article" date="2016" name="Nat. Commun.">
        <title>Thousands of microbial genomes shed light on interconnected biogeochemical processes in an aquifer system.</title>
        <authorList>
            <person name="Anantharaman K."/>
            <person name="Brown C.T."/>
            <person name="Hug L.A."/>
            <person name="Sharon I."/>
            <person name="Castelle C.J."/>
            <person name="Probst A.J."/>
            <person name="Thomas B.C."/>
            <person name="Singh A."/>
            <person name="Wilkins M.J."/>
            <person name="Karaoz U."/>
            <person name="Brodie E.L."/>
            <person name="Williams K.H."/>
            <person name="Hubbard S.S."/>
            <person name="Banfield J.F."/>
        </authorList>
    </citation>
    <scope>NUCLEOTIDE SEQUENCE [LARGE SCALE GENOMIC DNA]</scope>
</reference>
<evidence type="ECO:0000256" key="2">
    <source>
        <dbReference type="ARBA" id="ARBA00022980"/>
    </source>
</evidence>
<dbReference type="InterPro" id="IPR005813">
    <property type="entry name" value="Ribosomal_bL20"/>
</dbReference>
<evidence type="ECO:0000256" key="3">
    <source>
        <dbReference type="ARBA" id="ARBA00023274"/>
    </source>
</evidence>
<dbReference type="Gene3D" id="6.10.160.10">
    <property type="match status" value="1"/>
</dbReference>
<dbReference type="GO" id="GO:0005840">
    <property type="term" value="C:ribosome"/>
    <property type="evidence" value="ECO:0007669"/>
    <property type="project" value="UniProtKB-KW"/>
</dbReference>
<gene>
    <name evidence="5" type="ORF">A2Z10_02220</name>
</gene>
<dbReference type="Proteomes" id="UP000176639">
    <property type="component" value="Unassembled WGS sequence"/>
</dbReference>
<accession>A0A1F5AY98</accession>
<keyword evidence="4" id="KW-0694">RNA-binding</keyword>
<keyword evidence="2 4" id="KW-0689">Ribosomal protein</keyword>
<dbReference type="GO" id="GO:1990904">
    <property type="term" value="C:ribonucleoprotein complex"/>
    <property type="evidence" value="ECO:0007669"/>
    <property type="project" value="UniProtKB-KW"/>
</dbReference>
<evidence type="ECO:0000256" key="1">
    <source>
        <dbReference type="ARBA" id="ARBA00007698"/>
    </source>
</evidence>
<dbReference type="InterPro" id="IPR035566">
    <property type="entry name" value="Ribosomal_protein_bL20_C"/>
</dbReference>
<evidence type="ECO:0000313" key="6">
    <source>
        <dbReference type="Proteomes" id="UP000176639"/>
    </source>
</evidence>
<dbReference type="Pfam" id="PF00453">
    <property type="entry name" value="Ribosomal_L20"/>
    <property type="match status" value="1"/>
</dbReference>
<dbReference type="GO" id="GO:0006412">
    <property type="term" value="P:translation"/>
    <property type="evidence" value="ECO:0007669"/>
    <property type="project" value="InterPro"/>
</dbReference>
<dbReference type="SUPFAM" id="SSF74731">
    <property type="entry name" value="Ribosomal protein L20"/>
    <property type="match status" value="1"/>
</dbReference>
<keyword evidence="3 4" id="KW-0687">Ribonucleoprotein</keyword>
<name>A0A1F5AY98_9BACT</name>
<comment type="similarity">
    <text evidence="1 4">Belongs to the bacterial ribosomal protein bL20 family.</text>
</comment>
<dbReference type="NCBIfam" id="TIGR01032">
    <property type="entry name" value="rplT_bact"/>
    <property type="match status" value="1"/>
</dbReference>
<keyword evidence="4" id="KW-0699">rRNA-binding</keyword>
<comment type="caution">
    <text evidence="5">The sequence shown here is derived from an EMBL/GenBank/DDBJ whole genome shotgun (WGS) entry which is preliminary data.</text>
</comment>
<dbReference type="GO" id="GO:0003735">
    <property type="term" value="F:structural constituent of ribosome"/>
    <property type="evidence" value="ECO:0007669"/>
    <property type="project" value="InterPro"/>
</dbReference>
<comment type="function">
    <text evidence="4">Binds directly to 23S ribosomal RNA and is necessary for the in vitro assembly process of the 50S ribosomal subunit. It is not involved in the protein synthesizing functions of that subunit.</text>
</comment>
<proteinExistence type="inferred from homology"/>
<dbReference type="PANTHER" id="PTHR10986">
    <property type="entry name" value="39S RIBOSOMAL PROTEIN L20"/>
    <property type="match status" value="1"/>
</dbReference>
<dbReference type="PRINTS" id="PR00062">
    <property type="entry name" value="RIBOSOMALL20"/>
</dbReference>
<sequence>MPRVKRGVIANKKRKNLRKHTKGYRYGRNSKITRMREATAHAFSHMFAHRRKKKGDFRTLWNVQINAGSRANGIPYNALIAGLKKQSIALNRKMLALLAKEHPEIFAKVVASVK</sequence>
<dbReference type="CDD" id="cd07026">
    <property type="entry name" value="Ribosomal_L20"/>
    <property type="match status" value="1"/>
</dbReference>
<dbReference type="AlphaFoldDB" id="A0A1F5AY98"/>
<dbReference type="GO" id="GO:0019843">
    <property type="term" value="F:rRNA binding"/>
    <property type="evidence" value="ECO:0007669"/>
    <property type="project" value="UniProtKB-KW"/>
</dbReference>
<protein>
    <recommendedName>
        <fullName evidence="4">50S ribosomal protein L20</fullName>
    </recommendedName>
</protein>